<evidence type="ECO:0008006" key="3">
    <source>
        <dbReference type="Google" id="ProtNLM"/>
    </source>
</evidence>
<protein>
    <recommendedName>
        <fullName evidence="3">DUF2383 domain-containing protein</fullName>
    </recommendedName>
</protein>
<dbReference type="RefSeq" id="WP_264487199.1">
    <property type="nucleotide sequence ID" value="NZ_JAPDDT010000004.1"/>
</dbReference>
<sequence length="236" mass="25426">MTSTALAALDRQARRGAEYIARHPAAGIAACFGAGYLAGKLPILRFLAGTVRVAIPLAPPLLAVLGAARVWDLVAPPDGSVAPPPREEGEALNQLLAMALASRESYGRAAPRFDGEDRRLVEHLRAVHDDAVRLLKKAVQDAGVFPLLGNSPWDGLVDQLAHVSSGRLADSPLFSLMLSAEESAVRTFEAALLDPSFDEEKKTLLRRHLLPRAQENVNSLLRQRTQELPQLATVTP</sequence>
<accession>A0ABT3GHW1</accession>
<comment type="caution">
    <text evidence="1">The sequence shown here is derived from an EMBL/GenBank/DDBJ whole genome shotgun (WGS) entry which is preliminary data.</text>
</comment>
<organism evidence="1 2">
    <name type="scientific">Luteolibacter arcticus</name>
    <dbReference type="NCBI Taxonomy" id="1581411"/>
    <lineage>
        <taxon>Bacteria</taxon>
        <taxon>Pseudomonadati</taxon>
        <taxon>Verrucomicrobiota</taxon>
        <taxon>Verrucomicrobiia</taxon>
        <taxon>Verrucomicrobiales</taxon>
        <taxon>Verrucomicrobiaceae</taxon>
        <taxon>Luteolibacter</taxon>
    </lineage>
</organism>
<name>A0ABT3GHW1_9BACT</name>
<keyword evidence="2" id="KW-1185">Reference proteome</keyword>
<evidence type="ECO:0000313" key="1">
    <source>
        <dbReference type="EMBL" id="MCW1923090.1"/>
    </source>
</evidence>
<evidence type="ECO:0000313" key="2">
    <source>
        <dbReference type="Proteomes" id="UP001320876"/>
    </source>
</evidence>
<proteinExistence type="predicted"/>
<dbReference type="EMBL" id="JAPDDT010000004">
    <property type="protein sequence ID" value="MCW1923090.1"/>
    <property type="molecule type" value="Genomic_DNA"/>
</dbReference>
<dbReference type="Proteomes" id="UP001320876">
    <property type="component" value="Unassembled WGS sequence"/>
</dbReference>
<gene>
    <name evidence="1" type="ORF">OKA05_11045</name>
</gene>
<reference evidence="1 2" key="1">
    <citation type="submission" date="2022-10" db="EMBL/GenBank/DDBJ databases">
        <title>Luteolibacter arcticus strain CCTCC AB 2014275, whole genome shotgun sequencing project.</title>
        <authorList>
            <person name="Zhao G."/>
            <person name="Shen L."/>
        </authorList>
    </citation>
    <scope>NUCLEOTIDE SEQUENCE [LARGE SCALE GENOMIC DNA]</scope>
    <source>
        <strain evidence="1 2">CCTCC AB 2014275</strain>
    </source>
</reference>